<feature type="signal peptide" evidence="2">
    <location>
        <begin position="1"/>
        <end position="22"/>
    </location>
</feature>
<name>A0ABS0MRD1_PSELU</name>
<dbReference type="EMBL" id="JADTXM010000005">
    <property type="protein sequence ID" value="MBH3438603.1"/>
    <property type="molecule type" value="Genomic_DNA"/>
</dbReference>
<keyword evidence="2" id="KW-0732">Signal</keyword>
<organism evidence="3 4">
    <name type="scientific">Pseudomonas luteola</name>
    <dbReference type="NCBI Taxonomy" id="47886"/>
    <lineage>
        <taxon>Bacteria</taxon>
        <taxon>Pseudomonadati</taxon>
        <taxon>Pseudomonadota</taxon>
        <taxon>Gammaproteobacteria</taxon>
        <taxon>Pseudomonadales</taxon>
        <taxon>Pseudomonadaceae</taxon>
        <taxon>Pseudomonas</taxon>
    </lineage>
</organism>
<reference evidence="3 4" key="1">
    <citation type="submission" date="2020-11" db="EMBL/GenBank/DDBJ databases">
        <title>Enhanced detection system for hospital associated transmission using whole genome sequencing surveillance.</title>
        <authorList>
            <person name="Harrison L.H."/>
            <person name="Van Tyne D."/>
            <person name="Marsh J.W."/>
            <person name="Griffith M.P."/>
            <person name="Snyder D.J."/>
            <person name="Cooper V.S."/>
            <person name="Mustapha M."/>
        </authorList>
    </citation>
    <scope>NUCLEOTIDE SEQUENCE [LARGE SCALE GENOMIC DNA]</scope>
    <source>
        <strain evidence="3 4">PSB00013</strain>
    </source>
</reference>
<evidence type="ECO:0000256" key="2">
    <source>
        <dbReference type="SAM" id="SignalP"/>
    </source>
</evidence>
<dbReference type="RefSeq" id="WP_197871911.1">
    <property type="nucleotide sequence ID" value="NZ_JADTXM010000005.1"/>
</dbReference>
<feature type="region of interest" description="Disordered" evidence="1">
    <location>
        <begin position="48"/>
        <end position="109"/>
    </location>
</feature>
<evidence type="ECO:0000256" key="1">
    <source>
        <dbReference type="SAM" id="MobiDB-lite"/>
    </source>
</evidence>
<accession>A0ABS0MRD1</accession>
<protein>
    <recommendedName>
        <fullName evidence="5">Secreted protein</fullName>
    </recommendedName>
</protein>
<evidence type="ECO:0008006" key="5">
    <source>
        <dbReference type="Google" id="ProtNLM"/>
    </source>
</evidence>
<evidence type="ECO:0000313" key="3">
    <source>
        <dbReference type="EMBL" id="MBH3438603.1"/>
    </source>
</evidence>
<evidence type="ECO:0000313" key="4">
    <source>
        <dbReference type="Proteomes" id="UP000638986"/>
    </source>
</evidence>
<proteinExistence type="predicted"/>
<feature type="chain" id="PRO_5047131532" description="Secreted protein" evidence="2">
    <location>
        <begin position="23"/>
        <end position="109"/>
    </location>
</feature>
<sequence length="109" mass="12183">MKPQWLINTSMALALLSTLAMAQTAESGRTPQDTEHDPQHVEIISPEAQEAEQNQRGVELPENRVNQGATRSDPLARERQKIDSDMELDRKQPLNNSNEACIPLPGRAR</sequence>
<dbReference type="Proteomes" id="UP000638986">
    <property type="component" value="Unassembled WGS sequence"/>
</dbReference>
<comment type="caution">
    <text evidence="3">The sequence shown here is derived from an EMBL/GenBank/DDBJ whole genome shotgun (WGS) entry which is preliminary data.</text>
</comment>
<feature type="compositionally biased region" description="Basic and acidic residues" evidence="1">
    <location>
        <begin position="74"/>
        <end position="92"/>
    </location>
</feature>
<gene>
    <name evidence="3" type="ORF">I5Q09_07880</name>
</gene>